<name>A0A1Q3CYB4_CEPFO</name>
<dbReference type="InParanoid" id="A0A1Q3CYB4"/>
<dbReference type="PANTHER" id="PTHR33710:SF79">
    <property type="entry name" value="OS06G0205337 PROTEIN"/>
    <property type="match status" value="1"/>
</dbReference>
<comment type="caution">
    <text evidence="1">The sequence shown here is derived from an EMBL/GenBank/DDBJ whole genome shotgun (WGS) entry which is preliminary data.</text>
</comment>
<dbReference type="PANTHER" id="PTHR33710">
    <property type="entry name" value="BNAC02G09200D PROTEIN"/>
    <property type="match status" value="1"/>
</dbReference>
<dbReference type="EMBL" id="BDDD01003464">
    <property type="protein sequence ID" value="GAV85141.1"/>
    <property type="molecule type" value="Genomic_DNA"/>
</dbReference>
<protein>
    <submittedName>
        <fullName evidence="1">Exo_endo_phos domain-containing protein</fullName>
    </submittedName>
</protein>
<dbReference type="Gene3D" id="3.60.10.10">
    <property type="entry name" value="Endonuclease/exonuclease/phosphatase"/>
    <property type="match status" value="1"/>
</dbReference>
<accession>A0A1Q3CYB4</accession>
<gene>
    <name evidence="1" type="ORF">CFOL_v3_28579</name>
</gene>
<dbReference type="AlphaFoldDB" id="A0A1Q3CYB4"/>
<reference evidence="2" key="1">
    <citation type="submission" date="2016-04" db="EMBL/GenBank/DDBJ databases">
        <title>Cephalotus genome sequencing.</title>
        <authorList>
            <person name="Fukushima K."/>
            <person name="Hasebe M."/>
            <person name="Fang X."/>
        </authorList>
    </citation>
    <scope>NUCLEOTIDE SEQUENCE [LARGE SCALE GENOMIC DNA]</scope>
    <source>
        <strain evidence="2">cv. St1</strain>
    </source>
</reference>
<dbReference type="SUPFAM" id="SSF56219">
    <property type="entry name" value="DNase I-like"/>
    <property type="match status" value="1"/>
</dbReference>
<dbReference type="InterPro" id="IPR036691">
    <property type="entry name" value="Endo/exonu/phosph_ase_sf"/>
</dbReference>
<evidence type="ECO:0000313" key="1">
    <source>
        <dbReference type="EMBL" id="GAV85141.1"/>
    </source>
</evidence>
<dbReference type="OrthoDB" id="1935089at2759"/>
<keyword evidence="2" id="KW-1185">Reference proteome</keyword>
<evidence type="ECO:0000313" key="2">
    <source>
        <dbReference type="Proteomes" id="UP000187406"/>
    </source>
</evidence>
<sequence>MTLSGNVCAHISFVYGLCEKKSRQALWSELIHCADQFRLEPCVVMGDFNVTMFGTEHSSSRIITKAMHEFNNAILSAVLEDLKGSGLLYTWSNMRSGAGAVAKKLDRALGNWQWFKTLGDTYAHFHPPGISDHSPVTIQLRNRQQYRGRPFKFINSKENNERFLQVVSQEWAKIHAGSPLIVFHKKLKSLKVRLKVFSTRPDTIATDLRARLQLVQQAIHGGVGGSNVVDQERQLRLEVKNAARDEESFFKQNSWIQWLKEGDSNIAYFHRAVKVRQSKNHLVRIKDEQDNGIMDEVDIARVGVNHFTTILGTSGKQAGWECNLYGYDKQIAN</sequence>
<dbReference type="Proteomes" id="UP000187406">
    <property type="component" value="Unassembled WGS sequence"/>
</dbReference>
<proteinExistence type="predicted"/>
<organism evidence="1 2">
    <name type="scientific">Cephalotus follicularis</name>
    <name type="common">Albany pitcher plant</name>
    <dbReference type="NCBI Taxonomy" id="3775"/>
    <lineage>
        <taxon>Eukaryota</taxon>
        <taxon>Viridiplantae</taxon>
        <taxon>Streptophyta</taxon>
        <taxon>Embryophyta</taxon>
        <taxon>Tracheophyta</taxon>
        <taxon>Spermatophyta</taxon>
        <taxon>Magnoliopsida</taxon>
        <taxon>eudicotyledons</taxon>
        <taxon>Gunneridae</taxon>
        <taxon>Pentapetalae</taxon>
        <taxon>rosids</taxon>
        <taxon>fabids</taxon>
        <taxon>Oxalidales</taxon>
        <taxon>Cephalotaceae</taxon>
        <taxon>Cephalotus</taxon>
    </lineage>
</organism>